<feature type="chain" id="PRO_5008787995" evidence="3">
    <location>
        <begin position="19"/>
        <end position="195"/>
    </location>
</feature>
<protein>
    <submittedName>
        <fullName evidence="4 5">Uncharacterized protein</fullName>
    </submittedName>
</protein>
<keyword evidence="1" id="KW-0175">Coiled coil</keyword>
<feature type="region of interest" description="Disordered" evidence="2">
    <location>
        <begin position="98"/>
        <end position="172"/>
    </location>
</feature>
<gene>
    <name evidence="4" type="ORF">CAPTEDRAFT_221304</name>
</gene>
<dbReference type="Proteomes" id="UP000014760">
    <property type="component" value="Unassembled WGS sequence"/>
</dbReference>
<feature type="signal peptide" evidence="3">
    <location>
        <begin position="1"/>
        <end position="18"/>
    </location>
</feature>
<dbReference type="AlphaFoldDB" id="R7UGV7"/>
<dbReference type="STRING" id="283909.R7UGV7"/>
<proteinExistence type="predicted"/>
<dbReference type="EMBL" id="AMQN01007869">
    <property type="status" value="NOT_ANNOTATED_CDS"/>
    <property type="molecule type" value="Genomic_DNA"/>
</dbReference>
<evidence type="ECO:0000256" key="2">
    <source>
        <dbReference type="SAM" id="MobiDB-lite"/>
    </source>
</evidence>
<feature type="coiled-coil region" evidence="1">
    <location>
        <begin position="52"/>
        <end position="79"/>
    </location>
</feature>
<feature type="compositionally biased region" description="Pro residues" evidence="2">
    <location>
        <begin position="98"/>
        <end position="107"/>
    </location>
</feature>
<evidence type="ECO:0000256" key="3">
    <source>
        <dbReference type="SAM" id="SignalP"/>
    </source>
</evidence>
<feature type="compositionally biased region" description="Polar residues" evidence="2">
    <location>
        <begin position="140"/>
        <end position="155"/>
    </location>
</feature>
<evidence type="ECO:0000313" key="5">
    <source>
        <dbReference type="EnsemblMetazoa" id="CapteP221304"/>
    </source>
</evidence>
<evidence type="ECO:0000313" key="6">
    <source>
        <dbReference type="Proteomes" id="UP000014760"/>
    </source>
</evidence>
<reference evidence="5" key="3">
    <citation type="submission" date="2015-06" db="UniProtKB">
        <authorList>
            <consortium name="EnsemblMetazoa"/>
        </authorList>
    </citation>
    <scope>IDENTIFICATION</scope>
</reference>
<dbReference type="EnsemblMetazoa" id="CapteT221304">
    <property type="protein sequence ID" value="CapteP221304"/>
    <property type="gene ID" value="CapteG221304"/>
</dbReference>
<organism evidence="4">
    <name type="scientific">Capitella teleta</name>
    <name type="common">Polychaete worm</name>
    <dbReference type="NCBI Taxonomy" id="283909"/>
    <lineage>
        <taxon>Eukaryota</taxon>
        <taxon>Metazoa</taxon>
        <taxon>Spiralia</taxon>
        <taxon>Lophotrochozoa</taxon>
        <taxon>Annelida</taxon>
        <taxon>Polychaeta</taxon>
        <taxon>Sedentaria</taxon>
        <taxon>Scolecida</taxon>
        <taxon>Capitellidae</taxon>
        <taxon>Capitella</taxon>
    </lineage>
</organism>
<dbReference type="InterPro" id="IPR008160">
    <property type="entry name" value="Collagen"/>
</dbReference>
<name>R7UGV7_CAPTE</name>
<keyword evidence="6" id="KW-1185">Reference proteome</keyword>
<sequence>MTSFCMLLATLLVGFVSCQNPGGERGVVYQSPSGGAPQPEDGGGVQVVVNYLTGQQNNYDDLMKRVQILENEVDNLKHKASTSTSVGNAEGCTCRPGPPGYPGPAGPAGPAGPVGPPGPAGISGRVGSTGATGWYGRTGATGQPGSNGRTGNPGRTEQRAPLDSTEEPGQPVQVLPNRASFWKDAMPRTLLFTEH</sequence>
<keyword evidence="3" id="KW-0732">Signal</keyword>
<dbReference type="HOGENOM" id="CLU_1572076_0_0_1"/>
<evidence type="ECO:0000313" key="4">
    <source>
        <dbReference type="EMBL" id="ELU05333.1"/>
    </source>
</evidence>
<reference evidence="4 6" key="2">
    <citation type="journal article" date="2013" name="Nature">
        <title>Insights into bilaterian evolution from three spiralian genomes.</title>
        <authorList>
            <person name="Simakov O."/>
            <person name="Marletaz F."/>
            <person name="Cho S.J."/>
            <person name="Edsinger-Gonzales E."/>
            <person name="Havlak P."/>
            <person name="Hellsten U."/>
            <person name="Kuo D.H."/>
            <person name="Larsson T."/>
            <person name="Lv J."/>
            <person name="Arendt D."/>
            <person name="Savage R."/>
            <person name="Osoegawa K."/>
            <person name="de Jong P."/>
            <person name="Grimwood J."/>
            <person name="Chapman J.A."/>
            <person name="Shapiro H."/>
            <person name="Aerts A."/>
            <person name="Otillar R.P."/>
            <person name="Terry A.Y."/>
            <person name="Boore J.L."/>
            <person name="Grigoriev I.V."/>
            <person name="Lindberg D.R."/>
            <person name="Seaver E.C."/>
            <person name="Weisblat D.A."/>
            <person name="Putnam N.H."/>
            <person name="Rokhsar D.S."/>
        </authorList>
    </citation>
    <scope>NUCLEOTIDE SEQUENCE</scope>
    <source>
        <strain evidence="4 6">I ESC-2004</strain>
    </source>
</reference>
<evidence type="ECO:0000256" key="1">
    <source>
        <dbReference type="SAM" id="Coils"/>
    </source>
</evidence>
<accession>R7UGV7</accession>
<dbReference type="EMBL" id="KB301608">
    <property type="protein sequence ID" value="ELU05333.1"/>
    <property type="molecule type" value="Genomic_DNA"/>
</dbReference>
<dbReference type="Pfam" id="PF01391">
    <property type="entry name" value="Collagen"/>
    <property type="match status" value="1"/>
</dbReference>
<dbReference type="OMA" id="AQCNCES"/>
<reference evidence="6" key="1">
    <citation type="submission" date="2012-12" db="EMBL/GenBank/DDBJ databases">
        <authorList>
            <person name="Hellsten U."/>
            <person name="Grimwood J."/>
            <person name="Chapman J.A."/>
            <person name="Shapiro H."/>
            <person name="Aerts A."/>
            <person name="Otillar R.P."/>
            <person name="Terry A.Y."/>
            <person name="Boore J.L."/>
            <person name="Simakov O."/>
            <person name="Marletaz F."/>
            <person name="Cho S.-J."/>
            <person name="Edsinger-Gonzales E."/>
            <person name="Havlak P."/>
            <person name="Kuo D.-H."/>
            <person name="Larsson T."/>
            <person name="Lv J."/>
            <person name="Arendt D."/>
            <person name="Savage R."/>
            <person name="Osoegawa K."/>
            <person name="de Jong P."/>
            <person name="Lindberg D.R."/>
            <person name="Seaver E.C."/>
            <person name="Weisblat D.A."/>
            <person name="Putnam N.H."/>
            <person name="Grigoriev I.V."/>
            <person name="Rokhsar D.S."/>
        </authorList>
    </citation>
    <scope>NUCLEOTIDE SEQUENCE</scope>
    <source>
        <strain evidence="6">I ESC-2004</strain>
    </source>
</reference>